<sequence length="787" mass="91230">MAHKPGPQTPYARKYGVLYRDDPNAYEQYFMSRGKSGFTPVTPLSIAYRTGGERNLRNFVEEAQLYWLRGFTARELYDMGAYPDDEAQPSSLTNPIIEFLDIDHWYMHYSTDTGDDYLHIISDEETRIDPKYSYGVDQQHPHSGKWSAHNPVVWDILEPCLRLASRFLEKFHEIPWVEDFIFGEWIQVDRNRTAQDHRDVEKAVKDVFFKKLIGNLELQIDSGLEVPRPAKRAMKAMPLRNVSWSGFCFIPKNYGGWNPSLVICLAQEMLSPFLQSTMGVSEKLFQQFRVALSIIHEISFFRENPQSEMNHVPITFEAFYEDENDAELGYSLENALLGGRQAPVAINACNRLTIAMFLISWPSEYDTTRFVPARGRSLDDTKIIPVISKYFEYIARDEFWDQAINQFGLEATRPLPTKQQIILRLSSTSQKKVPAKLLDYRAPDWGLRYNRSAQKVKECLSMTSKEQTAYLITQKIKDKNDEIMRHHNVRREQARRSQLIWSTLAMLSTAWSLNKTSDVWQRQELLLTYYEQEAAFQSYEITRCASKVGKMEPEILTEYREALLKLNRELRSLVSELALDVKRSNQILLMPRLLNLENGVKTAHVILHIAPLGPYGNTDIASLFYTPALLEAEDATDQQKAEAKYIQALTDADNLRNTNEAACQNICLDMVWDLGLDEYRRALFCAILGSLEIEKRRHYFSQYSLTILNIFKQNCPPSELGNLQNAIRITEELVHKNIQRYEDEAWDVGSYIPPNHFNYDQGLSTELWSSCQIWEEDFDVDVEMGEW</sequence>
<accession>A0ABR4PVG3</accession>
<protein>
    <submittedName>
        <fullName evidence="1">Uncharacterized protein</fullName>
    </submittedName>
</protein>
<dbReference type="Proteomes" id="UP001629113">
    <property type="component" value="Unassembled WGS sequence"/>
</dbReference>
<comment type="caution">
    <text evidence="1">The sequence shown here is derived from an EMBL/GenBank/DDBJ whole genome shotgun (WGS) entry which is preliminary data.</text>
</comment>
<evidence type="ECO:0000313" key="1">
    <source>
        <dbReference type="EMBL" id="KAL3427241.1"/>
    </source>
</evidence>
<reference evidence="1 2" key="1">
    <citation type="submission" date="2024-06" db="EMBL/GenBank/DDBJ databases">
        <title>Complete genome of Phlyctema vagabunda strain 19-DSS-EL-015.</title>
        <authorList>
            <person name="Fiorenzani C."/>
        </authorList>
    </citation>
    <scope>NUCLEOTIDE SEQUENCE [LARGE SCALE GENOMIC DNA]</scope>
    <source>
        <strain evidence="1 2">19-DSS-EL-015</strain>
    </source>
</reference>
<keyword evidence="2" id="KW-1185">Reference proteome</keyword>
<dbReference type="EMBL" id="JBFCZG010000001">
    <property type="protein sequence ID" value="KAL3427241.1"/>
    <property type="molecule type" value="Genomic_DNA"/>
</dbReference>
<organism evidence="1 2">
    <name type="scientific">Phlyctema vagabunda</name>
    <dbReference type="NCBI Taxonomy" id="108571"/>
    <lineage>
        <taxon>Eukaryota</taxon>
        <taxon>Fungi</taxon>
        <taxon>Dikarya</taxon>
        <taxon>Ascomycota</taxon>
        <taxon>Pezizomycotina</taxon>
        <taxon>Leotiomycetes</taxon>
        <taxon>Helotiales</taxon>
        <taxon>Dermateaceae</taxon>
        <taxon>Phlyctema</taxon>
    </lineage>
</organism>
<proteinExistence type="predicted"/>
<gene>
    <name evidence="1" type="ORF">PVAG01_00750</name>
</gene>
<name>A0ABR4PVG3_9HELO</name>
<evidence type="ECO:0000313" key="2">
    <source>
        <dbReference type="Proteomes" id="UP001629113"/>
    </source>
</evidence>